<reference evidence="1 2" key="1">
    <citation type="journal article" date="2009" name="Stand. Genomic Sci.">
        <title>Complete genome sequence of Leptotrichia buccalis type strain (C-1013-b).</title>
        <authorList>
            <person name="Ivanova N."/>
            <person name="Gronow S."/>
            <person name="Lapidus A."/>
            <person name="Copeland A."/>
            <person name="Glavina Del Rio T."/>
            <person name="Nolan M."/>
            <person name="Lucas S."/>
            <person name="Chen F."/>
            <person name="Tice H."/>
            <person name="Cheng J.F."/>
            <person name="Saunders E."/>
            <person name="Bruce D."/>
            <person name="Goodwin L."/>
            <person name="Brettin T."/>
            <person name="Detter J.C."/>
            <person name="Han C."/>
            <person name="Pitluck S."/>
            <person name="Mikhailova N."/>
            <person name="Pati A."/>
            <person name="Mavrommatis K."/>
            <person name="Chen A."/>
            <person name="Palaniappan K."/>
            <person name="Land M."/>
            <person name="Hauser L."/>
            <person name="Chang Y.J."/>
            <person name="Jeffries C.D."/>
            <person name="Chain P."/>
            <person name="Rohde C."/>
            <person name="Goker M."/>
            <person name="Bristow J."/>
            <person name="Eisen J.A."/>
            <person name="Markowitz V."/>
            <person name="Hugenholtz P."/>
            <person name="Kyrpides N.C."/>
            <person name="Klenk H.P."/>
        </authorList>
    </citation>
    <scope>NUCLEOTIDE SEQUENCE [LARGE SCALE GENOMIC DNA]</scope>
    <source>
        <strain evidence="2">ATCC 14201 / DSM 1135 / JCM 12969 / NCTC 10249 / C-1013-b</strain>
    </source>
</reference>
<dbReference type="EMBL" id="CP001685">
    <property type="protein sequence ID" value="ACV38828.1"/>
    <property type="molecule type" value="Genomic_DNA"/>
</dbReference>
<dbReference type="HOGENOM" id="CLU_594201_0_0_0"/>
<dbReference type="STRING" id="523794.Lebu_0925"/>
<dbReference type="Proteomes" id="UP000001910">
    <property type="component" value="Chromosome"/>
</dbReference>
<dbReference type="Pfam" id="PF14107">
    <property type="entry name" value="DUF4280"/>
    <property type="match status" value="1"/>
</dbReference>
<evidence type="ECO:0000313" key="1">
    <source>
        <dbReference type="EMBL" id="ACV38828.1"/>
    </source>
</evidence>
<dbReference type="InterPro" id="IPR025460">
    <property type="entry name" value="DUF4280"/>
</dbReference>
<gene>
    <name evidence="1" type="ordered locus">Lebu_0925</name>
</gene>
<protein>
    <submittedName>
        <fullName evidence="1">Uncharacterized protein</fullName>
    </submittedName>
</protein>
<sequence length="460" mass="52094">MNEEIEIEKRLARQYRRVAHRHKGLVRFPDEFKSKEQLKKEEQEKGYRYLSNQDADTMVCDGANLICSHCKFSNIGAQDNPYTIERKYEKFIRFNVPDYMAGTFLMGGNAAGTTFCVHADNFDPNPELECQEGRKCAIKAFANEWTNVSQLVLMNGFEALTKDSVLTCKKYPGARITVLNNGQNADIQYAWVEKALTDVGLNANRRKKILIFVSRFQFVIGLVEVGGGIFTGNGLLVLDGARNMFDGVRSYEQLTTGEDILVRFQTEVVGIPEDTAKGFAILYDGYEIFEGVKGMAGSSYVVLKKVKNFSFDDYIVNQPTNINARELINNAYDISSQTIDVSKNENAVKTMLRLSPKRADKFKEYLSRPNKQAKINKLNISNQGLINLENQRSFLINSATVKDFNYAKLKETQELISDVITNPISMTLSPVDTAKSVADLKIEYLNRRFGTSRRIIEKIK</sequence>
<evidence type="ECO:0000313" key="2">
    <source>
        <dbReference type="Proteomes" id="UP000001910"/>
    </source>
</evidence>
<organism evidence="1 2">
    <name type="scientific">Leptotrichia buccalis (strain ATCC 14201 / DSM 1135 / JCM 12969 / NCTC 10249 / C-1013-b)</name>
    <dbReference type="NCBI Taxonomy" id="523794"/>
    <lineage>
        <taxon>Bacteria</taxon>
        <taxon>Fusobacteriati</taxon>
        <taxon>Fusobacteriota</taxon>
        <taxon>Fusobacteriia</taxon>
        <taxon>Fusobacteriales</taxon>
        <taxon>Leptotrichiaceae</taxon>
        <taxon>Leptotrichia</taxon>
    </lineage>
</organism>
<proteinExistence type="predicted"/>
<dbReference type="OrthoDB" id="10008860at2"/>
<dbReference type="RefSeq" id="WP_015769176.1">
    <property type="nucleotide sequence ID" value="NC_013192.1"/>
</dbReference>
<dbReference type="KEGG" id="lba:Lebu_0925"/>
<name>C7N9J7_LEPBD</name>
<dbReference type="AlphaFoldDB" id="C7N9J7"/>
<accession>C7N9J7</accession>
<keyword evidence="2" id="KW-1185">Reference proteome</keyword>